<dbReference type="InterPro" id="IPR012337">
    <property type="entry name" value="RNaseH-like_sf"/>
</dbReference>
<dbReference type="FunFam" id="3.10.20.370:FF:000001">
    <property type="entry name" value="Retrovirus-related Pol polyprotein from transposon 17.6-like protein"/>
    <property type="match status" value="1"/>
</dbReference>
<gene>
    <name evidence="15" type="ORF">MEDL_64972</name>
</gene>
<protein>
    <recommendedName>
        <fullName evidence="2">RNA-directed DNA polymerase</fullName>
        <ecNumber evidence="2">2.7.7.49</ecNumber>
    </recommendedName>
</protein>
<dbReference type="InterPro" id="IPR023780">
    <property type="entry name" value="Chromo_domain"/>
</dbReference>
<dbReference type="FunFam" id="1.10.340.70:FF:000001">
    <property type="entry name" value="Retrovirus-related Pol polyprotein from transposon gypsy-like Protein"/>
    <property type="match status" value="1"/>
</dbReference>
<reference evidence="15" key="1">
    <citation type="submission" date="2021-03" db="EMBL/GenBank/DDBJ databases">
        <authorList>
            <person name="Bekaert M."/>
        </authorList>
    </citation>
    <scope>NUCLEOTIDE SEQUENCE</scope>
</reference>
<dbReference type="SUPFAM" id="SSF56672">
    <property type="entry name" value="DNA/RNA polymerases"/>
    <property type="match status" value="1"/>
</dbReference>
<dbReference type="Pfam" id="PF00385">
    <property type="entry name" value="Chromo"/>
    <property type="match status" value="1"/>
</dbReference>
<dbReference type="Gene3D" id="3.10.20.370">
    <property type="match status" value="1"/>
</dbReference>
<comment type="subcellular location">
    <subcellularLocation>
        <location evidence="1">Nucleus</location>
    </subcellularLocation>
</comment>
<feature type="region of interest" description="Disordered" evidence="10">
    <location>
        <begin position="1346"/>
        <end position="1367"/>
    </location>
</feature>
<dbReference type="InterPro" id="IPR016197">
    <property type="entry name" value="Chromo-like_dom_sf"/>
</dbReference>
<dbReference type="SUPFAM" id="SSF53098">
    <property type="entry name" value="Ribonuclease H-like"/>
    <property type="match status" value="1"/>
</dbReference>
<evidence type="ECO:0000256" key="3">
    <source>
        <dbReference type="ARBA" id="ARBA00022679"/>
    </source>
</evidence>
<keyword evidence="4" id="KW-0548">Nucleotidyltransferase</keyword>
<evidence type="ECO:0000256" key="4">
    <source>
        <dbReference type="ARBA" id="ARBA00022695"/>
    </source>
</evidence>
<dbReference type="Pfam" id="PF00078">
    <property type="entry name" value="RVT_1"/>
    <property type="match status" value="1"/>
</dbReference>
<dbReference type="Proteomes" id="UP000683360">
    <property type="component" value="Unassembled WGS sequence"/>
</dbReference>
<sequence>MELPKLEKFNAFETENADMWIQRYELMCEFSKWDDVQATRAFTCFIDDYVLAWYMLLDNEDRNNKQTLFRKFTERFGRKSIEKVGLWKDAADLKQKQYETVSQFISRIERLCFLAGQTLMMEQFILRGLRPEFVVPFVTATGLKQNFSVSEAIDAALLADITMQLVSKPEPVTSAIEDNPTPQIQPRSDGCSRADCKINVRIGSSVIHTLVDTGAAVSVINTNTYKSLQVDKPYPVDKSDLLGVRGVNDNFIRVLGKVTLPVEIGKLTLFHDFYILDDVNMPLILGRDFMHDQKAEISFPKQVLSLQNGMTEVSLIGNFIKIQDDKIFGELKENFEFIDSIRTGEASNSNNNYIKIATEMGIDLSKSDLSETQKYQLLTLLGQYRQAFAKDITELGCTKIGKHIIDTGDANPVRQFPYRTTPKTKEEINTHLDEMEEQGIIRKSMSPWSSPILLVAKPNGEKRVCVDYRKLNRLTKIYTQSLPNLSDVLDTLGEKHAQTYSVCDMRQGFWQLELDEQSKEKTAFMTHRGQYEFNRLPYGLANSPATFNMIMNEVIRDLNWKSALVYVDDILIYSKNFEEHLCHLAALFDKLIEANLKLKPSKCQFACKEVQYLGHIITKEGIAVDPEKTASVHSFAAPKNVKEVRMFLGLCNYYRKFIHNYSKITSPLNQLLHKDQQFHWTDECQRSLETLKTKLTSAPILVFPDFNKEFILHTDASGTAIGYVLGQHDKDKKLRVIAYGGRMLRKPEQRWDVKDRECLALVVAIKQFHVYLANNKFHVYTDHIALQYLHRIKESTGRLARWSMYLQTYNFEVHYQPGKDNVCADFLSRIQHPENQRQRRLSIDEIEATYTATDQSRKETNQQMYKENQRSVVQPVLLQHSGNSKHNSVSAIKAVTEADNSYRNADPLLMIIETTKLTQDRIQAAQNEDEEAGQMLQYIVQNTLPQDKKKADVIVRESNHYVVSNGILFHHYYPRGKGHLSERVIKQLVIPKALQNDVLLSYHDAIIAAHPGIDRTYNNIRMKYYWKRMYSDIEDYVKTCIECQQGKTNPHSKRAPLQPLPATGVFERIHMDILCNLPQSAGGFNQILLVVCPFSKWCEAFPLKTGGAVETARVLYNEIICRYGPCRQILTDLGKNFTSNLVKEICKIFQITKLNTSSYHPECNAATERQNRTLATSLRMYCHDNQSTWPDYLQGVMMAFRNTIQTESTQYSPYYLVFGREPRNPIDIALIPESTKGLSKDAESALKLIVDNLTLARKIAKTNIEAAQQKYKTQHDKNVEEPTFFILDKVWLYCTRTPVGLSPKLQRKWTGPYYISEHIGEYTYRLCKASDDKILKAPVHANRLKKFLDPKNRPTNPPDEVDEDHDLNPEELMDMPEILDRVNDTINNHTQNHVGKNNQNDPTQLHKDKQPSQNPNPQQDIYDVERILKCRKRGNIKQYLIKWRGYSTSQNSWEPSNNIHNDLIQHFHAQSQGVQDGLVTYLVFLFPWVYRSDDLYTTCQKNALLCLIKTCLQGTNIATDNLIIYVHTFSNQKEELPIDESPIDELPIDELPKDELPIDELPIDELLKDDLTKDELTHGRITQRRFTQRRITHR</sequence>
<evidence type="ECO:0000256" key="5">
    <source>
        <dbReference type="ARBA" id="ARBA00022722"/>
    </source>
</evidence>
<dbReference type="Pfam" id="PF00077">
    <property type="entry name" value="RVP"/>
    <property type="match status" value="1"/>
</dbReference>
<keyword evidence="9" id="KW-0539">Nucleus</keyword>
<dbReference type="GO" id="GO:0003964">
    <property type="term" value="F:RNA-directed DNA polymerase activity"/>
    <property type="evidence" value="ECO:0007669"/>
    <property type="project" value="UniProtKB-KW"/>
</dbReference>
<keyword evidence="8" id="KW-0695">RNA-directed DNA polymerase</keyword>
<dbReference type="CDD" id="cd00024">
    <property type="entry name" value="CD_CSD"/>
    <property type="match status" value="1"/>
</dbReference>
<keyword evidence="7" id="KW-0378">Hydrolase</keyword>
<keyword evidence="3" id="KW-0808">Transferase</keyword>
<keyword evidence="6" id="KW-0255">Endonuclease</keyword>
<dbReference type="PROSITE" id="PS50175">
    <property type="entry name" value="ASP_PROT_RETROV"/>
    <property type="match status" value="1"/>
</dbReference>
<dbReference type="InterPro" id="IPR001584">
    <property type="entry name" value="Integrase_cat-core"/>
</dbReference>
<dbReference type="OrthoDB" id="6137576at2759"/>
<dbReference type="InterPro" id="IPR043128">
    <property type="entry name" value="Rev_trsase/Diguanyl_cyclase"/>
</dbReference>
<dbReference type="Pfam" id="PF17921">
    <property type="entry name" value="Integrase_H2C2"/>
    <property type="match status" value="1"/>
</dbReference>
<dbReference type="InterPro" id="IPR041588">
    <property type="entry name" value="Integrase_H2C2"/>
</dbReference>
<dbReference type="InterPro" id="IPR023779">
    <property type="entry name" value="Chromodomain_CS"/>
</dbReference>
<name>A0A8S3VIB7_MYTED</name>
<evidence type="ECO:0000256" key="10">
    <source>
        <dbReference type="SAM" id="MobiDB-lite"/>
    </source>
</evidence>
<proteinExistence type="predicted"/>
<evidence type="ECO:0000259" key="14">
    <source>
        <dbReference type="PROSITE" id="PS50994"/>
    </source>
</evidence>
<dbReference type="GO" id="GO:0006508">
    <property type="term" value="P:proteolysis"/>
    <property type="evidence" value="ECO:0007669"/>
    <property type="project" value="InterPro"/>
</dbReference>
<feature type="domain" description="Reverse transcriptase" evidence="13">
    <location>
        <begin position="436"/>
        <end position="617"/>
    </location>
</feature>
<evidence type="ECO:0000256" key="7">
    <source>
        <dbReference type="ARBA" id="ARBA00022801"/>
    </source>
</evidence>
<dbReference type="Gene3D" id="3.10.10.10">
    <property type="entry name" value="HIV Type 1 Reverse Transcriptase, subunit A, domain 1"/>
    <property type="match status" value="1"/>
</dbReference>
<dbReference type="Gene3D" id="3.30.70.270">
    <property type="match status" value="2"/>
</dbReference>
<feature type="domain" description="Chromo" evidence="11">
    <location>
        <begin position="1422"/>
        <end position="1459"/>
    </location>
</feature>
<dbReference type="CDD" id="cd00303">
    <property type="entry name" value="retropepsin_like"/>
    <property type="match status" value="1"/>
</dbReference>
<dbReference type="SUPFAM" id="SSF50630">
    <property type="entry name" value="Acid proteases"/>
    <property type="match status" value="1"/>
</dbReference>
<dbReference type="EMBL" id="CAJPWZ010003150">
    <property type="protein sequence ID" value="CAG2253341.1"/>
    <property type="molecule type" value="Genomic_DNA"/>
</dbReference>
<dbReference type="GO" id="GO:0004519">
    <property type="term" value="F:endonuclease activity"/>
    <property type="evidence" value="ECO:0007669"/>
    <property type="project" value="UniProtKB-KW"/>
</dbReference>
<dbReference type="InterPro" id="IPR043502">
    <property type="entry name" value="DNA/RNA_pol_sf"/>
</dbReference>
<dbReference type="GO" id="GO:0005634">
    <property type="term" value="C:nucleus"/>
    <property type="evidence" value="ECO:0007669"/>
    <property type="project" value="UniProtKB-SubCell"/>
</dbReference>
<dbReference type="InterPro" id="IPR018061">
    <property type="entry name" value="Retropepsins"/>
</dbReference>
<feature type="domain" description="Peptidase A2" evidence="12">
    <location>
        <begin position="207"/>
        <end position="289"/>
    </location>
</feature>
<dbReference type="CDD" id="cd01647">
    <property type="entry name" value="RT_LTR"/>
    <property type="match status" value="1"/>
</dbReference>
<dbReference type="Gene3D" id="1.10.340.70">
    <property type="match status" value="1"/>
</dbReference>
<dbReference type="GO" id="GO:0003676">
    <property type="term" value="F:nucleic acid binding"/>
    <property type="evidence" value="ECO:0007669"/>
    <property type="project" value="InterPro"/>
</dbReference>
<dbReference type="PROSITE" id="PS00598">
    <property type="entry name" value="CHROMO_1"/>
    <property type="match status" value="1"/>
</dbReference>
<feature type="region of interest" description="Disordered" evidence="10">
    <location>
        <begin position="1388"/>
        <end position="1421"/>
    </location>
</feature>
<dbReference type="FunFam" id="3.30.70.270:FF:000020">
    <property type="entry name" value="Transposon Tf2-6 polyprotein-like Protein"/>
    <property type="match status" value="1"/>
</dbReference>
<dbReference type="PROSITE" id="PS50013">
    <property type="entry name" value="CHROMO_2"/>
    <property type="match status" value="1"/>
</dbReference>
<dbReference type="SMART" id="SM00298">
    <property type="entry name" value="CHROMO"/>
    <property type="match status" value="1"/>
</dbReference>
<dbReference type="PANTHER" id="PTHR37984:SF5">
    <property type="entry name" value="PROTEIN NYNRIN-LIKE"/>
    <property type="match status" value="1"/>
</dbReference>
<dbReference type="CDD" id="cd09274">
    <property type="entry name" value="RNase_HI_RT_Ty3"/>
    <property type="match status" value="1"/>
</dbReference>
<dbReference type="EC" id="2.7.7.49" evidence="2"/>
<dbReference type="FunFam" id="3.30.420.10:FF:000032">
    <property type="entry name" value="Retrovirus-related Pol polyprotein from transposon 297-like Protein"/>
    <property type="match status" value="1"/>
</dbReference>
<dbReference type="InterPro" id="IPR021109">
    <property type="entry name" value="Peptidase_aspartic_dom_sf"/>
</dbReference>
<evidence type="ECO:0000259" key="11">
    <source>
        <dbReference type="PROSITE" id="PS50013"/>
    </source>
</evidence>
<evidence type="ECO:0000256" key="8">
    <source>
        <dbReference type="ARBA" id="ARBA00022918"/>
    </source>
</evidence>
<evidence type="ECO:0000256" key="9">
    <source>
        <dbReference type="ARBA" id="ARBA00023242"/>
    </source>
</evidence>
<evidence type="ECO:0000256" key="6">
    <source>
        <dbReference type="ARBA" id="ARBA00022759"/>
    </source>
</evidence>
<dbReference type="Gene3D" id="2.40.70.10">
    <property type="entry name" value="Acid Proteases"/>
    <property type="match status" value="1"/>
</dbReference>
<dbReference type="Gene3D" id="2.40.50.40">
    <property type="match status" value="1"/>
</dbReference>
<dbReference type="SUPFAM" id="SSF54160">
    <property type="entry name" value="Chromo domain-like"/>
    <property type="match status" value="1"/>
</dbReference>
<feature type="compositionally biased region" description="Polar residues" evidence="10">
    <location>
        <begin position="1388"/>
        <end position="1403"/>
    </location>
</feature>
<dbReference type="InterPro" id="IPR036397">
    <property type="entry name" value="RNaseH_sf"/>
</dbReference>
<dbReference type="GO" id="GO:0004190">
    <property type="term" value="F:aspartic-type endopeptidase activity"/>
    <property type="evidence" value="ECO:0007669"/>
    <property type="project" value="InterPro"/>
</dbReference>
<dbReference type="PROSITE" id="PS50878">
    <property type="entry name" value="RT_POL"/>
    <property type="match status" value="1"/>
</dbReference>
<evidence type="ECO:0000313" key="16">
    <source>
        <dbReference type="Proteomes" id="UP000683360"/>
    </source>
</evidence>
<keyword evidence="16" id="KW-1185">Reference proteome</keyword>
<dbReference type="InterPro" id="IPR000477">
    <property type="entry name" value="RT_dom"/>
</dbReference>
<evidence type="ECO:0000313" key="15">
    <source>
        <dbReference type="EMBL" id="CAG2253341.1"/>
    </source>
</evidence>
<dbReference type="Pfam" id="PF17917">
    <property type="entry name" value="RT_RNaseH"/>
    <property type="match status" value="1"/>
</dbReference>
<dbReference type="GO" id="GO:0015074">
    <property type="term" value="P:DNA integration"/>
    <property type="evidence" value="ECO:0007669"/>
    <property type="project" value="InterPro"/>
</dbReference>
<dbReference type="PROSITE" id="PS50994">
    <property type="entry name" value="INTEGRASE"/>
    <property type="match status" value="1"/>
</dbReference>
<dbReference type="Gene3D" id="3.30.420.10">
    <property type="entry name" value="Ribonuclease H-like superfamily/Ribonuclease H"/>
    <property type="match status" value="1"/>
</dbReference>
<evidence type="ECO:0000256" key="1">
    <source>
        <dbReference type="ARBA" id="ARBA00004123"/>
    </source>
</evidence>
<dbReference type="PANTHER" id="PTHR37984">
    <property type="entry name" value="PROTEIN CBG26694"/>
    <property type="match status" value="1"/>
</dbReference>
<dbReference type="InterPro" id="IPR041373">
    <property type="entry name" value="RT_RNaseH"/>
</dbReference>
<organism evidence="15 16">
    <name type="scientific">Mytilus edulis</name>
    <name type="common">Blue mussel</name>
    <dbReference type="NCBI Taxonomy" id="6550"/>
    <lineage>
        <taxon>Eukaryota</taxon>
        <taxon>Metazoa</taxon>
        <taxon>Spiralia</taxon>
        <taxon>Lophotrochozoa</taxon>
        <taxon>Mollusca</taxon>
        <taxon>Bivalvia</taxon>
        <taxon>Autobranchia</taxon>
        <taxon>Pteriomorphia</taxon>
        <taxon>Mytilida</taxon>
        <taxon>Mytiloidea</taxon>
        <taxon>Mytilidae</taxon>
        <taxon>Mytilinae</taxon>
        <taxon>Mytilus</taxon>
    </lineage>
</organism>
<dbReference type="InterPro" id="IPR050951">
    <property type="entry name" value="Retrovirus_Pol_polyprotein"/>
</dbReference>
<accession>A0A8S3VIB7</accession>
<dbReference type="InterPro" id="IPR001995">
    <property type="entry name" value="Peptidase_A2_cat"/>
</dbReference>
<evidence type="ECO:0000259" key="13">
    <source>
        <dbReference type="PROSITE" id="PS50878"/>
    </source>
</evidence>
<evidence type="ECO:0000259" key="12">
    <source>
        <dbReference type="PROSITE" id="PS50175"/>
    </source>
</evidence>
<feature type="domain" description="Integrase catalytic" evidence="14">
    <location>
        <begin position="1055"/>
        <end position="1221"/>
    </location>
</feature>
<comment type="caution">
    <text evidence="15">The sequence shown here is derived from an EMBL/GenBank/DDBJ whole genome shotgun (WGS) entry which is preliminary data.</text>
</comment>
<evidence type="ECO:0000256" key="2">
    <source>
        <dbReference type="ARBA" id="ARBA00012493"/>
    </source>
</evidence>
<dbReference type="InterPro" id="IPR000953">
    <property type="entry name" value="Chromo/chromo_shadow_dom"/>
</dbReference>
<keyword evidence="5" id="KW-0540">Nuclease</keyword>